<organism evidence="1 2">
    <name type="scientific">Mycobacterium parmense</name>
    <dbReference type="NCBI Taxonomy" id="185642"/>
    <lineage>
        <taxon>Bacteria</taxon>
        <taxon>Bacillati</taxon>
        <taxon>Actinomycetota</taxon>
        <taxon>Actinomycetes</taxon>
        <taxon>Mycobacteriales</taxon>
        <taxon>Mycobacteriaceae</taxon>
        <taxon>Mycobacterium</taxon>
        <taxon>Mycobacterium simiae complex</taxon>
    </lineage>
</organism>
<dbReference type="Gene3D" id="3.20.20.450">
    <property type="entry name" value="EAL domain"/>
    <property type="match status" value="1"/>
</dbReference>
<proteinExistence type="predicted"/>
<name>A0A7I7YUP5_9MYCO</name>
<dbReference type="Proteomes" id="UP000467105">
    <property type="component" value="Chromosome"/>
</dbReference>
<dbReference type="AlphaFoldDB" id="A0A7I7YUP5"/>
<dbReference type="RefSeq" id="WP_085269709.1">
    <property type="nucleotide sequence ID" value="NZ_AP022614.1"/>
</dbReference>
<evidence type="ECO:0000313" key="2">
    <source>
        <dbReference type="Proteomes" id="UP000467105"/>
    </source>
</evidence>
<dbReference type="PANTHER" id="PTHR33121:SF70">
    <property type="entry name" value="SIGNALING PROTEIN YKOW"/>
    <property type="match status" value="1"/>
</dbReference>
<dbReference type="InterPro" id="IPR035919">
    <property type="entry name" value="EAL_sf"/>
</dbReference>
<dbReference type="CDD" id="cd01948">
    <property type="entry name" value="EAL"/>
    <property type="match status" value="1"/>
</dbReference>
<dbReference type="Pfam" id="PF00563">
    <property type="entry name" value="EAL"/>
    <property type="match status" value="1"/>
</dbReference>
<accession>A0A7I7YUP5</accession>
<dbReference type="GO" id="GO:0071111">
    <property type="term" value="F:cyclic-guanylate-specific phosphodiesterase activity"/>
    <property type="evidence" value="ECO:0007669"/>
    <property type="project" value="InterPro"/>
</dbReference>
<dbReference type="OrthoDB" id="3278016at2"/>
<sequence length="414" mass="44550">MTLDEVGVDVEIATQGVGLAPVFQPIVSLPDAVVVGFEALARWPSSGGLDPCAVFAHARATERTDQLDRMCIDAAIASALASGWAPNTLLSLNCEPTAVSIRRSEDEVLARGYEELQLLFELTERSLLEHPHALLHKVAALRRDGFAIALDDVGVNPDSLALLDVISPDVVKLDLTLVQSQPDDAQARTLTAVMAHHERTGALILAEGIECDDHLEQALALGADLGQGAMFGLPRPAAEHPPPAAWSLPPRKRRPAAAGASPFDIISGRRPVRTARKETMTALSRHIESQARRAADPPILLAALQHAENFTGHTRGSYRSLATHSPLVAVFGRELRADPGSAVRAVDLDPTDQLCAEWVVLVLGPHTAAALIGREHDADPRSDCRDGDRRFDFVITYDRALVTAAACNMLDRMR</sequence>
<evidence type="ECO:0000313" key="1">
    <source>
        <dbReference type="EMBL" id="BBZ44704.1"/>
    </source>
</evidence>
<dbReference type="PROSITE" id="PS50883">
    <property type="entry name" value="EAL"/>
    <property type="match status" value="1"/>
</dbReference>
<dbReference type="PANTHER" id="PTHR33121">
    <property type="entry name" value="CYCLIC DI-GMP PHOSPHODIESTERASE PDEF"/>
    <property type="match status" value="1"/>
</dbReference>
<dbReference type="Pfam" id="PF10069">
    <property type="entry name" value="DICT"/>
    <property type="match status" value="1"/>
</dbReference>
<dbReference type="SUPFAM" id="SSF141868">
    <property type="entry name" value="EAL domain-like"/>
    <property type="match status" value="1"/>
</dbReference>
<dbReference type="InterPro" id="IPR050706">
    <property type="entry name" value="Cyclic-di-GMP_PDE-like"/>
</dbReference>
<keyword evidence="2" id="KW-1185">Reference proteome</keyword>
<dbReference type="InterPro" id="IPR001633">
    <property type="entry name" value="EAL_dom"/>
</dbReference>
<protein>
    <submittedName>
        <fullName evidence="1">Uncharacterized protein</fullName>
    </submittedName>
</protein>
<dbReference type="SMART" id="SM00052">
    <property type="entry name" value="EAL"/>
    <property type="match status" value="1"/>
</dbReference>
<gene>
    <name evidence="1" type="ORF">MPRM_19850</name>
</gene>
<dbReference type="InterPro" id="IPR019278">
    <property type="entry name" value="DICT_dom"/>
</dbReference>
<reference evidence="1 2" key="1">
    <citation type="journal article" date="2019" name="Emerg. Microbes Infect.">
        <title>Comprehensive subspecies identification of 175 nontuberculous mycobacteria species based on 7547 genomic profiles.</title>
        <authorList>
            <person name="Matsumoto Y."/>
            <person name="Kinjo T."/>
            <person name="Motooka D."/>
            <person name="Nabeya D."/>
            <person name="Jung N."/>
            <person name="Uechi K."/>
            <person name="Horii T."/>
            <person name="Iida T."/>
            <person name="Fujita J."/>
            <person name="Nakamura S."/>
        </authorList>
    </citation>
    <scope>NUCLEOTIDE SEQUENCE [LARGE SCALE GENOMIC DNA]</scope>
    <source>
        <strain evidence="1 2">JCM 14742</strain>
    </source>
</reference>
<dbReference type="EMBL" id="AP022614">
    <property type="protein sequence ID" value="BBZ44704.1"/>
    <property type="molecule type" value="Genomic_DNA"/>
</dbReference>